<proteinExistence type="predicted"/>
<name>X1DYF9_9ZZZZ</name>
<dbReference type="EMBL" id="BART01026815">
    <property type="protein sequence ID" value="GAH01433.1"/>
    <property type="molecule type" value="Genomic_DNA"/>
</dbReference>
<gene>
    <name evidence="1" type="ORF">S01H4_47709</name>
</gene>
<reference evidence="1" key="1">
    <citation type="journal article" date="2014" name="Front. Microbiol.">
        <title>High frequency of phylogenetically diverse reductive dehalogenase-homologous genes in deep subseafloor sedimentary metagenomes.</title>
        <authorList>
            <person name="Kawai M."/>
            <person name="Futagami T."/>
            <person name="Toyoda A."/>
            <person name="Takaki Y."/>
            <person name="Nishi S."/>
            <person name="Hori S."/>
            <person name="Arai W."/>
            <person name="Tsubouchi T."/>
            <person name="Morono Y."/>
            <person name="Uchiyama I."/>
            <person name="Ito T."/>
            <person name="Fujiyama A."/>
            <person name="Inagaki F."/>
            <person name="Takami H."/>
        </authorList>
    </citation>
    <scope>NUCLEOTIDE SEQUENCE</scope>
    <source>
        <strain evidence="1">Expedition CK06-06</strain>
    </source>
</reference>
<feature type="non-terminal residue" evidence="1">
    <location>
        <position position="1"/>
    </location>
</feature>
<evidence type="ECO:0000313" key="1">
    <source>
        <dbReference type="EMBL" id="GAH01433.1"/>
    </source>
</evidence>
<sequence>PTQSGTYYFGVYGKDISGMMGYKITASTAEGHVSEVYPRIVSSSSRETIHIMGLGFTNGIQVELRSAGEPNIPAEMVVLSSPQLIIAHFGLIGASSGLYDISIIWPNDYERTIEDVIEVKELREGALYVFDVNMGIGDTIMYDINVPETHNLFVTLQKTNLISYGYSWDGRLSLLHNGEQIASTSGRRDHILHIVDPNPGAYTVSVNTSQRAFGILAVWTSLPELPLGDWVVGQIHCSYGSVYYQVQVPPDQDALYFEAEGMGHWSHFDIYYGEYGS</sequence>
<comment type="caution">
    <text evidence="1">The sequence shown here is derived from an EMBL/GenBank/DDBJ whole genome shotgun (WGS) entry which is preliminary data.</text>
</comment>
<feature type="non-terminal residue" evidence="1">
    <location>
        <position position="277"/>
    </location>
</feature>
<accession>X1DYF9</accession>
<protein>
    <submittedName>
        <fullName evidence="1">Uncharacterized protein</fullName>
    </submittedName>
</protein>
<organism evidence="1">
    <name type="scientific">marine sediment metagenome</name>
    <dbReference type="NCBI Taxonomy" id="412755"/>
    <lineage>
        <taxon>unclassified sequences</taxon>
        <taxon>metagenomes</taxon>
        <taxon>ecological metagenomes</taxon>
    </lineage>
</organism>
<dbReference type="AlphaFoldDB" id="X1DYF9"/>